<proteinExistence type="predicted"/>
<gene>
    <name evidence="3" type="ORF">TorRG33x02_327810</name>
</gene>
<accession>A0A2P5BAH6</accession>
<keyword evidence="4" id="KW-1185">Reference proteome</keyword>
<keyword evidence="2" id="KW-1133">Transmembrane helix</keyword>
<dbReference type="OrthoDB" id="999321at2759"/>
<feature type="transmembrane region" description="Helical" evidence="2">
    <location>
        <begin position="12"/>
        <end position="37"/>
    </location>
</feature>
<organism evidence="3 4">
    <name type="scientific">Trema orientale</name>
    <name type="common">Charcoal tree</name>
    <name type="synonym">Celtis orientalis</name>
    <dbReference type="NCBI Taxonomy" id="63057"/>
    <lineage>
        <taxon>Eukaryota</taxon>
        <taxon>Viridiplantae</taxon>
        <taxon>Streptophyta</taxon>
        <taxon>Embryophyta</taxon>
        <taxon>Tracheophyta</taxon>
        <taxon>Spermatophyta</taxon>
        <taxon>Magnoliopsida</taxon>
        <taxon>eudicotyledons</taxon>
        <taxon>Gunneridae</taxon>
        <taxon>Pentapetalae</taxon>
        <taxon>rosids</taxon>
        <taxon>fabids</taxon>
        <taxon>Rosales</taxon>
        <taxon>Cannabaceae</taxon>
        <taxon>Trema</taxon>
    </lineage>
</organism>
<dbReference type="PANTHER" id="PTHR34268">
    <property type="entry name" value="OS01G0321850 PROTEIN"/>
    <property type="match status" value="1"/>
</dbReference>
<comment type="caution">
    <text evidence="3">The sequence shown here is derived from an EMBL/GenBank/DDBJ whole genome shotgun (WGS) entry which is preliminary data.</text>
</comment>
<evidence type="ECO:0008006" key="5">
    <source>
        <dbReference type="Google" id="ProtNLM"/>
    </source>
</evidence>
<keyword evidence="2" id="KW-0812">Transmembrane</keyword>
<feature type="region of interest" description="Disordered" evidence="1">
    <location>
        <begin position="65"/>
        <end position="85"/>
    </location>
</feature>
<evidence type="ECO:0000256" key="1">
    <source>
        <dbReference type="SAM" id="MobiDB-lite"/>
    </source>
</evidence>
<dbReference type="InParanoid" id="A0A2P5BAH6"/>
<evidence type="ECO:0000313" key="3">
    <source>
        <dbReference type="EMBL" id="PON45793.1"/>
    </source>
</evidence>
<reference evidence="4" key="1">
    <citation type="submission" date="2016-06" db="EMBL/GenBank/DDBJ databases">
        <title>Parallel loss of symbiosis genes in relatives of nitrogen-fixing non-legume Parasponia.</title>
        <authorList>
            <person name="Van Velzen R."/>
            <person name="Holmer R."/>
            <person name="Bu F."/>
            <person name="Rutten L."/>
            <person name="Van Zeijl A."/>
            <person name="Liu W."/>
            <person name="Santuari L."/>
            <person name="Cao Q."/>
            <person name="Sharma T."/>
            <person name="Shen D."/>
            <person name="Roswanjaya Y."/>
            <person name="Wardhani T."/>
            <person name="Kalhor M.S."/>
            <person name="Jansen J."/>
            <person name="Van den Hoogen J."/>
            <person name="Gungor B."/>
            <person name="Hartog M."/>
            <person name="Hontelez J."/>
            <person name="Verver J."/>
            <person name="Yang W.-C."/>
            <person name="Schijlen E."/>
            <person name="Repin R."/>
            <person name="Schilthuizen M."/>
            <person name="Schranz E."/>
            <person name="Heidstra R."/>
            <person name="Miyata K."/>
            <person name="Fedorova E."/>
            <person name="Kohlen W."/>
            <person name="Bisseling T."/>
            <person name="Smit S."/>
            <person name="Geurts R."/>
        </authorList>
    </citation>
    <scope>NUCLEOTIDE SEQUENCE [LARGE SCALE GENOMIC DNA]</scope>
    <source>
        <strain evidence="4">cv. RG33-2</strain>
    </source>
</reference>
<dbReference type="EMBL" id="JXTC01000566">
    <property type="protein sequence ID" value="PON45793.1"/>
    <property type="molecule type" value="Genomic_DNA"/>
</dbReference>
<dbReference type="AlphaFoldDB" id="A0A2P5BAH6"/>
<sequence length="100" mass="10834">MMAILETSIGDIALKVAVFLIVQALVYVILSSSSNVFSNKMRSFSFKQARSSSINRILAAISDLPMGGDQASPSPKTTQSPSAKDQYFFNANIYDECSDS</sequence>
<name>A0A2P5BAH6_TREOI</name>
<evidence type="ECO:0000313" key="4">
    <source>
        <dbReference type="Proteomes" id="UP000237000"/>
    </source>
</evidence>
<dbReference type="PANTHER" id="PTHR34268:SF8">
    <property type="entry name" value="FAE DOMAIN-CONTAINING PROTEIN"/>
    <property type="match status" value="1"/>
</dbReference>
<protein>
    <recommendedName>
        <fullName evidence="5">Transmembrane protein</fullName>
    </recommendedName>
</protein>
<feature type="compositionally biased region" description="Polar residues" evidence="1">
    <location>
        <begin position="71"/>
        <end position="83"/>
    </location>
</feature>
<keyword evidence="2" id="KW-0472">Membrane</keyword>
<evidence type="ECO:0000256" key="2">
    <source>
        <dbReference type="SAM" id="Phobius"/>
    </source>
</evidence>
<dbReference type="STRING" id="63057.A0A2P5BAH6"/>
<dbReference type="Proteomes" id="UP000237000">
    <property type="component" value="Unassembled WGS sequence"/>
</dbReference>